<reference evidence="2 3" key="1">
    <citation type="submission" date="2019-06" db="EMBL/GenBank/DDBJ databases">
        <title>Sequencing the genomes of 1000 actinobacteria strains.</title>
        <authorList>
            <person name="Klenk H.-P."/>
        </authorList>
    </citation>
    <scope>NUCLEOTIDE SEQUENCE [LARGE SCALE GENOMIC DNA]</scope>
    <source>
        <strain evidence="2 3">DSM 24617</strain>
    </source>
</reference>
<protein>
    <submittedName>
        <fullName evidence="2">Glycerophosphoryl diester phosphodiesterase</fullName>
    </submittedName>
</protein>
<comment type="caution">
    <text evidence="2">The sequence shown here is derived from an EMBL/GenBank/DDBJ whole genome shotgun (WGS) entry which is preliminary data.</text>
</comment>
<dbReference type="GO" id="GO:0008081">
    <property type="term" value="F:phosphoric diester hydrolase activity"/>
    <property type="evidence" value="ECO:0007669"/>
    <property type="project" value="InterPro"/>
</dbReference>
<dbReference type="PANTHER" id="PTHR43805">
    <property type="entry name" value="GLYCEROPHOSPHORYL DIESTER PHOSPHODIESTERASE"/>
    <property type="match status" value="1"/>
</dbReference>
<dbReference type="InterPro" id="IPR017946">
    <property type="entry name" value="PLC-like_Pdiesterase_TIM-brl"/>
</dbReference>
<sequence length="282" mass="30698">MHAPWSVHGDAGRRAFAALTVAGVELGTARPGDVSVVAHRGGAGLGPENQLATFATSHALGVRVLETDARATADGVAVAHHDATLDRTTTLRGAVRDRSFADLGGQVLRMDELLRAHDDVELLVDVKEARVVGPLVAAIQATRSADRVWVAGGWDHWLSAVVERCPGVRPALGWRGLSTLMWSARRGVRPRRLAGRAYAAHVPWRLNGVRWLADERVAVRLVEQCADLGLVLRAWTIDRPDLQRRLVRQGVPSIITDRPDLAREVLIGENRWSPMGTPKLVE</sequence>
<evidence type="ECO:0000259" key="1">
    <source>
        <dbReference type="PROSITE" id="PS51704"/>
    </source>
</evidence>
<dbReference type="AlphaFoldDB" id="A0A542XFF5"/>
<gene>
    <name evidence="2" type="ORF">FB554_2721</name>
</gene>
<dbReference type="InterPro" id="IPR030395">
    <property type="entry name" value="GP_PDE_dom"/>
</dbReference>
<dbReference type="Proteomes" id="UP000318336">
    <property type="component" value="Unassembled WGS sequence"/>
</dbReference>
<dbReference type="Pfam" id="PF03009">
    <property type="entry name" value="GDPD"/>
    <property type="match status" value="1"/>
</dbReference>
<dbReference type="PANTHER" id="PTHR43805:SF1">
    <property type="entry name" value="GP-PDE DOMAIN-CONTAINING PROTEIN"/>
    <property type="match status" value="1"/>
</dbReference>
<dbReference type="EMBL" id="VFOK01000001">
    <property type="protein sequence ID" value="TQL34545.1"/>
    <property type="molecule type" value="Genomic_DNA"/>
</dbReference>
<organism evidence="2 3">
    <name type="scientific">Barrientosiimonas humi</name>
    <dbReference type="NCBI Taxonomy" id="999931"/>
    <lineage>
        <taxon>Bacteria</taxon>
        <taxon>Bacillati</taxon>
        <taxon>Actinomycetota</taxon>
        <taxon>Actinomycetes</taxon>
        <taxon>Micrococcales</taxon>
        <taxon>Dermacoccaceae</taxon>
        <taxon>Barrientosiimonas</taxon>
    </lineage>
</organism>
<feature type="domain" description="GP-PDE" evidence="1">
    <location>
        <begin position="34"/>
        <end position="266"/>
    </location>
</feature>
<accession>A0A542XFF5</accession>
<name>A0A542XFF5_9MICO</name>
<dbReference type="GO" id="GO:0006629">
    <property type="term" value="P:lipid metabolic process"/>
    <property type="evidence" value="ECO:0007669"/>
    <property type="project" value="InterPro"/>
</dbReference>
<dbReference type="OrthoDB" id="5241788at2"/>
<dbReference type="Gene3D" id="3.20.20.190">
    <property type="entry name" value="Phosphatidylinositol (PI) phosphodiesterase"/>
    <property type="match status" value="1"/>
</dbReference>
<keyword evidence="3" id="KW-1185">Reference proteome</keyword>
<dbReference type="SUPFAM" id="SSF51695">
    <property type="entry name" value="PLC-like phosphodiesterases"/>
    <property type="match status" value="1"/>
</dbReference>
<evidence type="ECO:0000313" key="3">
    <source>
        <dbReference type="Proteomes" id="UP000318336"/>
    </source>
</evidence>
<proteinExistence type="predicted"/>
<evidence type="ECO:0000313" key="2">
    <source>
        <dbReference type="EMBL" id="TQL34545.1"/>
    </source>
</evidence>
<dbReference type="PROSITE" id="PS51704">
    <property type="entry name" value="GP_PDE"/>
    <property type="match status" value="1"/>
</dbReference>